<name>V5AYV7_TRYCR</name>
<accession>V5AYV7</accession>
<organism evidence="2 3">
    <name type="scientific">Trypanosoma cruzi Dm28c</name>
    <dbReference type="NCBI Taxonomy" id="1416333"/>
    <lineage>
        <taxon>Eukaryota</taxon>
        <taxon>Discoba</taxon>
        <taxon>Euglenozoa</taxon>
        <taxon>Kinetoplastea</taxon>
        <taxon>Metakinetoplastina</taxon>
        <taxon>Trypanosomatida</taxon>
        <taxon>Trypanosomatidae</taxon>
        <taxon>Trypanosoma</taxon>
        <taxon>Schizotrypanum</taxon>
    </lineage>
</organism>
<feature type="region of interest" description="Disordered" evidence="1">
    <location>
        <begin position="1"/>
        <end position="41"/>
    </location>
</feature>
<gene>
    <name evidence="2" type="ORF">TCDM_12048</name>
</gene>
<dbReference type="AlphaFoldDB" id="V5AYV7"/>
<evidence type="ECO:0000313" key="3">
    <source>
        <dbReference type="Proteomes" id="UP000017861"/>
    </source>
</evidence>
<proteinExistence type="predicted"/>
<dbReference type="VEuPathDB" id="TriTrypDB:TCDM_12048"/>
<evidence type="ECO:0000256" key="1">
    <source>
        <dbReference type="SAM" id="MobiDB-lite"/>
    </source>
</evidence>
<dbReference type="Proteomes" id="UP000017861">
    <property type="component" value="Unassembled WGS sequence"/>
</dbReference>
<comment type="caution">
    <text evidence="2">The sequence shown here is derived from an EMBL/GenBank/DDBJ whole genome shotgun (WGS) entry which is preliminary data.</text>
</comment>
<reference evidence="2 3" key="1">
    <citation type="journal article" date="2014" name="Genome Announc.">
        <title>Trypanosoma cruzi Clone Dm28c Draft Genome Sequence.</title>
        <authorList>
            <person name="Grisard E.C."/>
            <person name="Teixeira S.M."/>
            <person name="de Almeida L.G."/>
            <person name="Stoco P.H."/>
            <person name="Gerber A.L."/>
            <person name="Talavera-Lopez C."/>
            <person name="Lima O.C."/>
            <person name="Andersson B."/>
            <person name="de Vasconcelos A.T."/>
        </authorList>
    </citation>
    <scope>NUCLEOTIDE SEQUENCE [LARGE SCALE GENOMIC DNA]</scope>
    <source>
        <strain evidence="2 3">Dm28c</strain>
    </source>
</reference>
<dbReference type="EMBL" id="AYLP01000474">
    <property type="protein sequence ID" value="ESS60429.1"/>
    <property type="molecule type" value="Genomic_DNA"/>
</dbReference>
<evidence type="ECO:0000313" key="2">
    <source>
        <dbReference type="EMBL" id="ESS60429.1"/>
    </source>
</evidence>
<sequence length="91" mass="10142">MGHGAQLNAVTRGASHTQERRLGVRSLSPPPFSSWPRKTTAATRNCQHALQKKHSNPLQCASCVCVVVCACNNTKQRIRKREAEFAERRTN</sequence>
<protein>
    <submittedName>
        <fullName evidence="2">Uncharacterized protein</fullName>
    </submittedName>
</protein>